<dbReference type="InterPro" id="IPR046450">
    <property type="entry name" value="PA_dom_sf"/>
</dbReference>
<accession>A0AAV4A970</accession>
<keyword evidence="1" id="KW-0378">Hydrolase</keyword>
<dbReference type="AlphaFoldDB" id="A0AAV4A970"/>
<dbReference type="EMBL" id="BLXT01003731">
    <property type="protein sequence ID" value="GFO03788.1"/>
    <property type="molecule type" value="Genomic_DNA"/>
</dbReference>
<keyword evidence="1" id="KW-0121">Carboxypeptidase</keyword>
<dbReference type="PANTHER" id="PTHR10404">
    <property type="entry name" value="N-ACETYLATED-ALPHA-LINKED ACIDIC DIPEPTIDASE"/>
    <property type="match status" value="1"/>
</dbReference>
<comment type="caution">
    <text evidence="1">The sequence shown here is derived from an EMBL/GenBank/DDBJ whole genome shotgun (WGS) entry which is preliminary data.</text>
</comment>
<dbReference type="InterPro" id="IPR039373">
    <property type="entry name" value="Peptidase_M28B"/>
</dbReference>
<evidence type="ECO:0000313" key="1">
    <source>
        <dbReference type="EMBL" id="GFO03788.1"/>
    </source>
</evidence>
<dbReference type="Proteomes" id="UP000735302">
    <property type="component" value="Unassembled WGS sequence"/>
</dbReference>
<proteinExistence type="predicted"/>
<dbReference type="Gene3D" id="3.50.30.30">
    <property type="match status" value="1"/>
</dbReference>
<keyword evidence="1" id="KW-0645">Protease</keyword>
<dbReference type="PANTHER" id="PTHR10404:SF46">
    <property type="entry name" value="VACUOLAR PROTEIN SORTING-ASSOCIATED PROTEIN 70"/>
    <property type="match status" value="1"/>
</dbReference>
<dbReference type="SUPFAM" id="SSF52025">
    <property type="entry name" value="PA domain"/>
    <property type="match status" value="1"/>
</dbReference>
<gene>
    <name evidence="1" type="ORF">PoB_003029300</name>
</gene>
<keyword evidence="2" id="KW-1185">Reference proteome</keyword>
<organism evidence="1 2">
    <name type="scientific">Plakobranchus ocellatus</name>
    <dbReference type="NCBI Taxonomy" id="259542"/>
    <lineage>
        <taxon>Eukaryota</taxon>
        <taxon>Metazoa</taxon>
        <taxon>Spiralia</taxon>
        <taxon>Lophotrochozoa</taxon>
        <taxon>Mollusca</taxon>
        <taxon>Gastropoda</taxon>
        <taxon>Heterobranchia</taxon>
        <taxon>Euthyneura</taxon>
        <taxon>Panpulmonata</taxon>
        <taxon>Sacoglossa</taxon>
        <taxon>Placobranchoidea</taxon>
        <taxon>Plakobranchidae</taxon>
        <taxon>Plakobranchus</taxon>
    </lineage>
</organism>
<dbReference type="GO" id="GO:0004180">
    <property type="term" value="F:carboxypeptidase activity"/>
    <property type="evidence" value="ECO:0007669"/>
    <property type="project" value="UniProtKB-KW"/>
</dbReference>
<reference evidence="1 2" key="1">
    <citation type="journal article" date="2021" name="Elife">
        <title>Chloroplast acquisition without the gene transfer in kleptoplastic sea slugs, Plakobranchus ocellatus.</title>
        <authorList>
            <person name="Maeda T."/>
            <person name="Takahashi S."/>
            <person name="Yoshida T."/>
            <person name="Shimamura S."/>
            <person name="Takaki Y."/>
            <person name="Nagai Y."/>
            <person name="Toyoda A."/>
            <person name="Suzuki Y."/>
            <person name="Arimoto A."/>
            <person name="Ishii H."/>
            <person name="Satoh N."/>
            <person name="Nishiyama T."/>
            <person name="Hasebe M."/>
            <person name="Maruyama T."/>
            <person name="Minagawa J."/>
            <person name="Obokata J."/>
            <person name="Shigenobu S."/>
        </authorList>
    </citation>
    <scope>NUCLEOTIDE SEQUENCE [LARGE SCALE GENOMIC DNA]</scope>
</reference>
<evidence type="ECO:0000313" key="2">
    <source>
        <dbReference type="Proteomes" id="UP000735302"/>
    </source>
</evidence>
<name>A0AAV4A970_9GAST</name>
<protein>
    <submittedName>
        <fullName evidence="1">Glutamate carboxypeptidase 2</fullName>
    </submittedName>
</protein>
<sequence>MRTSIGVRKTEDSVIELTRKPHIAGRAADFELVDLLKTRFQEYGLQVQVTPYDVLLSYPSDSVPNSVRLLDGNRDVIYDAVADESDLSNQPGVVKPFHAYSPAGLVEAQLVFAGYGRVEDYDWLRSQNINVTGHVVIVKYGKLFRGDKFLPDGSPKCCQMSISARESKSPKSCCTGVNKKVMKPLMWGLAGTVVPGTSFLNTSSLEMKLGYT</sequence>